<feature type="region of interest" description="Disordered" evidence="1">
    <location>
        <begin position="1"/>
        <end position="24"/>
    </location>
</feature>
<protein>
    <submittedName>
        <fullName evidence="2">Uncharacterized protein</fullName>
    </submittedName>
</protein>
<dbReference type="AlphaFoldDB" id="A0A644U9G8"/>
<proteinExistence type="predicted"/>
<feature type="compositionally biased region" description="Basic and acidic residues" evidence="1">
    <location>
        <begin position="145"/>
        <end position="162"/>
    </location>
</feature>
<sequence>MPSGAAGTDTTAPRVRRPAAPRPLRPEQVLDDRQVRRLVSLVRTGRDMHVQLFRRREVLDLVQERQQVVLDMIAIVEVLPDRHARHILQPAEHLAENETLLVLAIGVDQRADGKARAERIRQLRRAVQLQPVGLRVHRQGPCAPDMRRQRDRGKAPCARAEEQDLGGGGAA</sequence>
<evidence type="ECO:0000313" key="2">
    <source>
        <dbReference type="EMBL" id="MPL75580.1"/>
    </source>
</evidence>
<feature type="region of interest" description="Disordered" evidence="1">
    <location>
        <begin position="138"/>
        <end position="171"/>
    </location>
</feature>
<gene>
    <name evidence="2" type="ORF">SDC9_21406</name>
</gene>
<accession>A0A644U9G8</accession>
<dbReference type="EMBL" id="VSSQ01000089">
    <property type="protein sequence ID" value="MPL75580.1"/>
    <property type="molecule type" value="Genomic_DNA"/>
</dbReference>
<name>A0A644U9G8_9ZZZZ</name>
<reference evidence="2" key="1">
    <citation type="submission" date="2019-08" db="EMBL/GenBank/DDBJ databases">
        <authorList>
            <person name="Kucharzyk K."/>
            <person name="Murdoch R.W."/>
            <person name="Higgins S."/>
            <person name="Loffler F."/>
        </authorList>
    </citation>
    <scope>NUCLEOTIDE SEQUENCE</scope>
</reference>
<organism evidence="2">
    <name type="scientific">bioreactor metagenome</name>
    <dbReference type="NCBI Taxonomy" id="1076179"/>
    <lineage>
        <taxon>unclassified sequences</taxon>
        <taxon>metagenomes</taxon>
        <taxon>ecological metagenomes</taxon>
    </lineage>
</organism>
<evidence type="ECO:0000256" key="1">
    <source>
        <dbReference type="SAM" id="MobiDB-lite"/>
    </source>
</evidence>
<comment type="caution">
    <text evidence="2">The sequence shown here is derived from an EMBL/GenBank/DDBJ whole genome shotgun (WGS) entry which is preliminary data.</text>
</comment>